<keyword evidence="2" id="KW-1185">Reference proteome</keyword>
<proteinExistence type="predicted"/>
<dbReference type="AlphaFoldDB" id="A0A1L9N8L6"/>
<evidence type="ECO:0000313" key="1">
    <source>
        <dbReference type="EMBL" id="OJI85502.1"/>
    </source>
</evidence>
<dbReference type="VEuPathDB" id="FungiDB:ASPTUDRAFT_55123"/>
<accession>A0A1L9N8L6</accession>
<protein>
    <submittedName>
        <fullName evidence="1">Uncharacterized protein</fullName>
    </submittedName>
</protein>
<dbReference type="Proteomes" id="UP000184304">
    <property type="component" value="Unassembled WGS sequence"/>
</dbReference>
<gene>
    <name evidence="1" type="ORF">ASPTUDRAFT_55123</name>
</gene>
<dbReference type="EMBL" id="KV878198">
    <property type="protein sequence ID" value="OJI85502.1"/>
    <property type="molecule type" value="Genomic_DNA"/>
</dbReference>
<reference evidence="2" key="1">
    <citation type="journal article" date="2017" name="Genome Biol.">
        <title>Comparative genomics reveals high biological diversity and specific adaptations in the industrially and medically important fungal genus Aspergillus.</title>
        <authorList>
            <person name="de Vries R.P."/>
            <person name="Riley R."/>
            <person name="Wiebenga A."/>
            <person name="Aguilar-Osorio G."/>
            <person name="Amillis S."/>
            <person name="Uchima C.A."/>
            <person name="Anderluh G."/>
            <person name="Asadollahi M."/>
            <person name="Askin M."/>
            <person name="Barry K."/>
            <person name="Battaglia E."/>
            <person name="Bayram O."/>
            <person name="Benocci T."/>
            <person name="Braus-Stromeyer S.A."/>
            <person name="Caldana C."/>
            <person name="Canovas D."/>
            <person name="Cerqueira G.C."/>
            <person name="Chen F."/>
            <person name="Chen W."/>
            <person name="Choi C."/>
            <person name="Clum A."/>
            <person name="Dos Santos R.A."/>
            <person name="Damasio A.R."/>
            <person name="Diallinas G."/>
            <person name="Emri T."/>
            <person name="Fekete E."/>
            <person name="Flipphi M."/>
            <person name="Freyberg S."/>
            <person name="Gallo A."/>
            <person name="Gournas C."/>
            <person name="Habgood R."/>
            <person name="Hainaut M."/>
            <person name="Harispe M.L."/>
            <person name="Henrissat B."/>
            <person name="Hilden K.S."/>
            <person name="Hope R."/>
            <person name="Hossain A."/>
            <person name="Karabika E."/>
            <person name="Karaffa L."/>
            <person name="Karanyi Z."/>
            <person name="Krasevec N."/>
            <person name="Kuo A."/>
            <person name="Kusch H."/>
            <person name="LaButti K."/>
            <person name="Lagendijk E.L."/>
            <person name="Lapidus A."/>
            <person name="Levasseur A."/>
            <person name="Lindquist E."/>
            <person name="Lipzen A."/>
            <person name="Logrieco A.F."/>
            <person name="MacCabe A."/>
            <person name="Maekelae M.R."/>
            <person name="Malavazi I."/>
            <person name="Melin P."/>
            <person name="Meyer V."/>
            <person name="Mielnichuk N."/>
            <person name="Miskei M."/>
            <person name="Molnar A.P."/>
            <person name="Mule G."/>
            <person name="Ngan C.Y."/>
            <person name="Orejas M."/>
            <person name="Orosz E."/>
            <person name="Ouedraogo J.P."/>
            <person name="Overkamp K.M."/>
            <person name="Park H.-S."/>
            <person name="Perrone G."/>
            <person name="Piumi F."/>
            <person name="Punt P.J."/>
            <person name="Ram A.F."/>
            <person name="Ramon A."/>
            <person name="Rauscher S."/>
            <person name="Record E."/>
            <person name="Riano-Pachon D.M."/>
            <person name="Robert V."/>
            <person name="Roehrig J."/>
            <person name="Ruller R."/>
            <person name="Salamov A."/>
            <person name="Salih N.S."/>
            <person name="Samson R.A."/>
            <person name="Sandor E."/>
            <person name="Sanguinetti M."/>
            <person name="Schuetze T."/>
            <person name="Sepcic K."/>
            <person name="Shelest E."/>
            <person name="Sherlock G."/>
            <person name="Sophianopoulou V."/>
            <person name="Squina F.M."/>
            <person name="Sun H."/>
            <person name="Susca A."/>
            <person name="Todd R.B."/>
            <person name="Tsang A."/>
            <person name="Unkles S.E."/>
            <person name="van de Wiele N."/>
            <person name="van Rossen-Uffink D."/>
            <person name="Oliveira J.V."/>
            <person name="Vesth T.C."/>
            <person name="Visser J."/>
            <person name="Yu J.-H."/>
            <person name="Zhou M."/>
            <person name="Andersen M.R."/>
            <person name="Archer D.B."/>
            <person name="Baker S.E."/>
            <person name="Benoit I."/>
            <person name="Brakhage A.A."/>
            <person name="Braus G.H."/>
            <person name="Fischer R."/>
            <person name="Frisvad J.C."/>
            <person name="Goldman G.H."/>
            <person name="Houbraken J."/>
            <person name="Oakley B."/>
            <person name="Pocsi I."/>
            <person name="Scazzocchio C."/>
            <person name="Seiboth B."/>
            <person name="vanKuyk P.A."/>
            <person name="Wortman J."/>
            <person name="Dyer P.S."/>
            <person name="Grigoriev I.V."/>
        </authorList>
    </citation>
    <scope>NUCLEOTIDE SEQUENCE [LARGE SCALE GENOMIC DNA]</scope>
    <source>
        <strain evidence="2">CBS 134.48</strain>
    </source>
</reference>
<name>A0A1L9N8L6_ASPTC</name>
<organism evidence="1 2">
    <name type="scientific">Aspergillus tubingensis (strain CBS 134.48)</name>
    <dbReference type="NCBI Taxonomy" id="767770"/>
    <lineage>
        <taxon>Eukaryota</taxon>
        <taxon>Fungi</taxon>
        <taxon>Dikarya</taxon>
        <taxon>Ascomycota</taxon>
        <taxon>Pezizomycotina</taxon>
        <taxon>Eurotiomycetes</taxon>
        <taxon>Eurotiomycetidae</taxon>
        <taxon>Eurotiales</taxon>
        <taxon>Aspergillaceae</taxon>
        <taxon>Aspergillus</taxon>
        <taxon>Aspergillus subgen. Circumdati</taxon>
    </lineage>
</organism>
<sequence>MLARRSELLDWRDRPSKLLRAEIVMSTITPLDGLSPPPSQLPADSKLITATSTSRVHCSCESLDLAVGWSRGSCADPMVHAAKATVSFHICLTSPLFAEYAVLLPRAGLPNYLPYGSIAALMPESNTALAMILLRINVSREEH</sequence>
<evidence type="ECO:0000313" key="2">
    <source>
        <dbReference type="Proteomes" id="UP000184304"/>
    </source>
</evidence>